<dbReference type="InterPro" id="IPR041597">
    <property type="entry name" value="Ldt_C"/>
</dbReference>
<dbReference type="EMBL" id="CP029752">
    <property type="protein sequence ID" value="QFG76762.1"/>
    <property type="molecule type" value="Genomic_DNA"/>
</dbReference>
<protein>
    <recommendedName>
        <fullName evidence="1">L,D-transpeptidase C-terminal domain-containing protein</fullName>
    </recommendedName>
</protein>
<dbReference type="Pfam" id="PF17969">
    <property type="entry name" value="Ldt_C"/>
    <property type="match status" value="1"/>
</dbReference>
<accession>A0A5P6AA64</accession>
<dbReference type="AlphaFoldDB" id="A0A5P6AA64"/>
<proteinExistence type="predicted"/>
<sequence>MEIHQPLSKHLNDDPQTLPIVLNSEMSAFKQAAQTDQTVMDRAMALRSVCRLTLPVITILANSHCKRLDRNKKTARGGFMG</sequence>
<feature type="domain" description="L,D-transpeptidase C-terminal" evidence="1">
    <location>
        <begin position="1"/>
        <end position="48"/>
    </location>
</feature>
<evidence type="ECO:0000313" key="2">
    <source>
        <dbReference type="EMBL" id="QFG76762.1"/>
    </source>
</evidence>
<organism evidence="2">
    <name type="scientific">Raoultella planticola</name>
    <name type="common">Klebsiella planticola</name>
    <dbReference type="NCBI Taxonomy" id="575"/>
    <lineage>
        <taxon>Bacteria</taxon>
        <taxon>Pseudomonadati</taxon>
        <taxon>Pseudomonadota</taxon>
        <taxon>Gammaproteobacteria</taxon>
        <taxon>Enterobacterales</taxon>
        <taxon>Enterobacteriaceae</taxon>
        <taxon>Klebsiella/Raoultella group</taxon>
        <taxon>Raoultella</taxon>
    </lineage>
</organism>
<evidence type="ECO:0000259" key="1">
    <source>
        <dbReference type="Pfam" id="PF17969"/>
    </source>
</evidence>
<name>A0A5P6AA64_RAOPL</name>
<reference evidence="2" key="1">
    <citation type="submission" date="2018-05" db="EMBL/GenBank/DDBJ databases">
        <title>Bacterial isolates from healthy term breastfed infants carrying antibiotic resistance genes.</title>
        <authorList>
            <person name="Casaburi G."/>
        </authorList>
    </citation>
    <scope>NUCLEOTIDE SEQUENCE [LARGE SCALE GENOMIC DNA]</scope>
    <source>
        <strain evidence="2">7084_4</strain>
    </source>
</reference>
<gene>
    <name evidence="2" type="ORF">DMB90_12750</name>
</gene>